<comment type="caution">
    <text evidence="1">The sequence shown here is derived from an EMBL/GenBank/DDBJ whole genome shotgun (WGS) entry which is preliminary data.</text>
</comment>
<reference evidence="1 2" key="1">
    <citation type="submission" date="2019-02" db="EMBL/GenBank/DDBJ databases">
        <title>Deep-cultivation of Planctomycetes and their phenomic and genomic characterization uncovers novel biology.</title>
        <authorList>
            <person name="Wiegand S."/>
            <person name="Jogler M."/>
            <person name="Boedeker C."/>
            <person name="Pinto D."/>
            <person name="Vollmers J."/>
            <person name="Rivas-Marin E."/>
            <person name="Kohn T."/>
            <person name="Peeters S.H."/>
            <person name="Heuer A."/>
            <person name="Rast P."/>
            <person name="Oberbeckmann S."/>
            <person name="Bunk B."/>
            <person name="Jeske O."/>
            <person name="Meyerdierks A."/>
            <person name="Storesund J.E."/>
            <person name="Kallscheuer N."/>
            <person name="Luecker S."/>
            <person name="Lage O.M."/>
            <person name="Pohl T."/>
            <person name="Merkel B.J."/>
            <person name="Hornburger P."/>
            <person name="Mueller R.-W."/>
            <person name="Bruemmer F."/>
            <person name="Labrenz M."/>
            <person name="Spormann A.M."/>
            <person name="Op Den Camp H."/>
            <person name="Overmann J."/>
            <person name="Amann R."/>
            <person name="Jetten M.S.M."/>
            <person name="Mascher T."/>
            <person name="Medema M.H."/>
            <person name="Devos D.P."/>
            <person name="Kaster A.-K."/>
            <person name="Ovreas L."/>
            <person name="Rohde M."/>
            <person name="Galperin M.Y."/>
            <person name="Jogler C."/>
        </authorList>
    </citation>
    <scope>NUCLEOTIDE SEQUENCE [LARGE SCALE GENOMIC DNA]</scope>
    <source>
        <strain evidence="1 2">CA85</strain>
    </source>
</reference>
<keyword evidence="2" id="KW-1185">Reference proteome</keyword>
<proteinExistence type="predicted"/>
<protein>
    <submittedName>
        <fullName evidence="1">Uncharacterized protein</fullName>
    </submittedName>
</protein>
<dbReference type="AlphaFoldDB" id="A0A5C5YGD3"/>
<name>A0A5C5YGD3_9BACT</name>
<dbReference type="Proteomes" id="UP000318053">
    <property type="component" value="Unassembled WGS sequence"/>
</dbReference>
<evidence type="ECO:0000313" key="2">
    <source>
        <dbReference type="Proteomes" id="UP000318053"/>
    </source>
</evidence>
<evidence type="ECO:0000313" key="1">
    <source>
        <dbReference type="EMBL" id="TWT74198.1"/>
    </source>
</evidence>
<accession>A0A5C5YGD3</accession>
<organism evidence="1 2">
    <name type="scientific">Allorhodopirellula solitaria</name>
    <dbReference type="NCBI Taxonomy" id="2527987"/>
    <lineage>
        <taxon>Bacteria</taxon>
        <taxon>Pseudomonadati</taxon>
        <taxon>Planctomycetota</taxon>
        <taxon>Planctomycetia</taxon>
        <taxon>Pirellulales</taxon>
        <taxon>Pirellulaceae</taxon>
        <taxon>Allorhodopirellula</taxon>
    </lineage>
</organism>
<gene>
    <name evidence="1" type="ORF">CA85_10850</name>
</gene>
<sequence length="58" mass="6500">MLYFAIRKTRIPVGRAGSRLKPRRANERVGGATRCLTALRSSLLQADWGSRFVASHQD</sequence>
<dbReference type="EMBL" id="SJPK01000002">
    <property type="protein sequence ID" value="TWT74198.1"/>
    <property type="molecule type" value="Genomic_DNA"/>
</dbReference>